<dbReference type="InterPro" id="IPR032466">
    <property type="entry name" value="Metal_Hydrolase"/>
</dbReference>
<dbReference type="InterPro" id="IPR015991">
    <property type="entry name" value="TatD/YcfH-like"/>
</dbReference>
<dbReference type="OrthoDB" id="9810005at2"/>
<dbReference type="NCBIfam" id="TIGR00010">
    <property type="entry name" value="YchF/TatD family DNA exonuclease"/>
    <property type="match status" value="1"/>
</dbReference>
<protein>
    <submittedName>
        <fullName evidence="5">TatD DNase family protein</fullName>
    </submittedName>
</protein>
<reference evidence="5 6" key="1">
    <citation type="journal article" date="2017" name="Arch. Microbiol.">
        <title>Mariprofundus micogutta sp. nov., a novel iron-oxidizing zetaproteobacterium isolated from a deep-sea hydrothermal field at the Bayonnaise knoll of the Izu-Ogasawara arc, and a description of Mariprofundales ord. nov. and Zetaproteobacteria classis nov.</title>
        <authorList>
            <person name="Makita H."/>
            <person name="Tanaka E."/>
            <person name="Mitsunobu S."/>
            <person name="Miyazaki M."/>
            <person name="Nunoura T."/>
            <person name="Uematsu K."/>
            <person name="Takaki Y."/>
            <person name="Nishi S."/>
            <person name="Shimamura S."/>
            <person name="Takai K."/>
        </authorList>
    </citation>
    <scope>NUCLEOTIDE SEQUENCE [LARGE SCALE GENOMIC DNA]</scope>
    <source>
        <strain evidence="5 6">ET2</strain>
    </source>
</reference>
<evidence type="ECO:0000256" key="1">
    <source>
        <dbReference type="ARBA" id="ARBA00009275"/>
    </source>
</evidence>
<dbReference type="RefSeq" id="WP_072660309.1">
    <property type="nucleotide sequence ID" value="NZ_BDFD01000019.1"/>
</dbReference>
<dbReference type="AlphaFoldDB" id="A0A1L8CQ08"/>
<organism evidence="5 6">
    <name type="scientific">Mariprofundus micogutta</name>
    <dbReference type="NCBI Taxonomy" id="1921010"/>
    <lineage>
        <taxon>Bacteria</taxon>
        <taxon>Pseudomonadati</taxon>
        <taxon>Pseudomonadota</taxon>
        <taxon>Candidatius Mariprofundia</taxon>
        <taxon>Mariprofundales</taxon>
        <taxon>Mariprofundaceae</taxon>
        <taxon>Mariprofundus</taxon>
    </lineage>
</organism>
<dbReference type="STRING" id="1921010.MMIC_P1980"/>
<dbReference type="Gene3D" id="3.20.20.140">
    <property type="entry name" value="Metal-dependent hydrolases"/>
    <property type="match status" value="1"/>
</dbReference>
<feature type="binding site" evidence="4">
    <location>
        <position position="200"/>
    </location>
    <ligand>
        <name>a divalent metal cation</name>
        <dbReference type="ChEBI" id="CHEBI:60240"/>
        <label>1</label>
    </ligand>
</feature>
<name>A0A1L8CQ08_9PROT</name>
<dbReference type="Proteomes" id="UP000231632">
    <property type="component" value="Unassembled WGS sequence"/>
</dbReference>
<dbReference type="PIRSF" id="PIRSF005902">
    <property type="entry name" value="DNase_TatD"/>
    <property type="match status" value="1"/>
</dbReference>
<accession>A0A1L8CQ08</accession>
<dbReference type="CDD" id="cd01310">
    <property type="entry name" value="TatD_DNAse"/>
    <property type="match status" value="1"/>
</dbReference>
<dbReference type="SUPFAM" id="SSF51556">
    <property type="entry name" value="Metallo-dependent hydrolases"/>
    <property type="match status" value="1"/>
</dbReference>
<dbReference type="FunFam" id="3.20.20.140:FF:000005">
    <property type="entry name" value="TatD family hydrolase"/>
    <property type="match status" value="1"/>
</dbReference>
<keyword evidence="3" id="KW-0378">Hydrolase</keyword>
<feature type="binding site" evidence="4">
    <location>
        <position position="91"/>
    </location>
    <ligand>
        <name>a divalent metal cation</name>
        <dbReference type="ChEBI" id="CHEBI:60240"/>
        <label>1</label>
    </ligand>
</feature>
<dbReference type="PANTHER" id="PTHR46124">
    <property type="entry name" value="D-AMINOACYL-TRNA DEACYLASE"/>
    <property type="match status" value="1"/>
</dbReference>
<feature type="binding site" evidence="4">
    <location>
        <position position="7"/>
    </location>
    <ligand>
        <name>a divalent metal cation</name>
        <dbReference type="ChEBI" id="CHEBI:60240"/>
        <label>1</label>
    </ligand>
</feature>
<dbReference type="GO" id="GO:0016788">
    <property type="term" value="F:hydrolase activity, acting on ester bonds"/>
    <property type="evidence" value="ECO:0007669"/>
    <property type="project" value="InterPro"/>
</dbReference>
<comment type="caution">
    <text evidence="5">The sequence shown here is derived from an EMBL/GenBank/DDBJ whole genome shotgun (WGS) entry which is preliminary data.</text>
</comment>
<feature type="binding site" evidence="4">
    <location>
        <position position="127"/>
    </location>
    <ligand>
        <name>a divalent metal cation</name>
        <dbReference type="ChEBI" id="CHEBI:60240"/>
        <label>2</label>
    </ligand>
</feature>
<dbReference type="InterPro" id="IPR018228">
    <property type="entry name" value="DNase_TatD-rel_CS"/>
</dbReference>
<keyword evidence="6" id="KW-1185">Reference proteome</keyword>
<dbReference type="PANTHER" id="PTHR46124:SF3">
    <property type="entry name" value="HYDROLASE"/>
    <property type="match status" value="1"/>
</dbReference>
<dbReference type="EMBL" id="BDFD01000019">
    <property type="protein sequence ID" value="GAV21001.1"/>
    <property type="molecule type" value="Genomic_DNA"/>
</dbReference>
<evidence type="ECO:0000256" key="3">
    <source>
        <dbReference type="ARBA" id="ARBA00022801"/>
    </source>
</evidence>
<gene>
    <name evidence="5" type="ORF">MMIC_P1980</name>
</gene>
<evidence type="ECO:0000256" key="4">
    <source>
        <dbReference type="PIRSR" id="PIRSR005902-1"/>
    </source>
</evidence>
<evidence type="ECO:0000313" key="5">
    <source>
        <dbReference type="EMBL" id="GAV21001.1"/>
    </source>
</evidence>
<evidence type="ECO:0000256" key="2">
    <source>
        <dbReference type="ARBA" id="ARBA00022723"/>
    </source>
</evidence>
<dbReference type="GO" id="GO:0046872">
    <property type="term" value="F:metal ion binding"/>
    <property type="evidence" value="ECO:0007669"/>
    <property type="project" value="UniProtKB-KW"/>
</dbReference>
<feature type="binding site" evidence="4">
    <location>
        <position position="9"/>
    </location>
    <ligand>
        <name>a divalent metal cation</name>
        <dbReference type="ChEBI" id="CHEBI:60240"/>
        <label>1</label>
    </ligand>
</feature>
<feature type="binding site" evidence="4">
    <location>
        <position position="150"/>
    </location>
    <ligand>
        <name>a divalent metal cation</name>
        <dbReference type="ChEBI" id="CHEBI:60240"/>
        <label>2</label>
    </ligand>
</feature>
<dbReference type="Pfam" id="PF01026">
    <property type="entry name" value="TatD_DNase"/>
    <property type="match status" value="1"/>
</dbReference>
<dbReference type="InterPro" id="IPR001130">
    <property type="entry name" value="TatD-like"/>
</dbReference>
<sequence>MQLIDTHCHLDDERFDTDRSNVIRRAAGAGIQAFIVPAIHAESCRTIHDLQQRYDLIHPAYGLHPWFCDKHREEDFALLAELLGACVAVGECGLDFGLCNTDAETQLRWLRPQLQLAVDFNLPVILHAYKATDMIIGEIKKQPGLRGVVHSFSGSRQQAQQLIDRGFCLGFGGAITHPHANRLHELVRQLPLSHMLLETDAPDQTPYGQRGKRNEPVFIIEIIRQLAKLRDMDTNEITDICNANAKELFNL</sequence>
<evidence type="ECO:0000313" key="6">
    <source>
        <dbReference type="Proteomes" id="UP000231632"/>
    </source>
</evidence>
<dbReference type="GO" id="GO:0005829">
    <property type="term" value="C:cytosol"/>
    <property type="evidence" value="ECO:0007669"/>
    <property type="project" value="TreeGrafter"/>
</dbReference>
<proteinExistence type="inferred from homology"/>
<comment type="similarity">
    <text evidence="1">Belongs to the metallo-dependent hydrolases superfamily. TatD-type hydrolase family.</text>
</comment>
<keyword evidence="2 4" id="KW-0479">Metal-binding</keyword>
<dbReference type="PROSITE" id="PS01137">
    <property type="entry name" value="TATD_1"/>
    <property type="match status" value="1"/>
</dbReference>
<dbReference type="GO" id="GO:0004536">
    <property type="term" value="F:DNA nuclease activity"/>
    <property type="evidence" value="ECO:0007669"/>
    <property type="project" value="InterPro"/>
</dbReference>